<evidence type="ECO:0000313" key="4">
    <source>
        <dbReference type="Proteomes" id="UP001176960"/>
    </source>
</evidence>
<protein>
    <submittedName>
        <fullName evidence="3">Alpha/beta hydrolase</fullName>
    </submittedName>
</protein>
<reference evidence="3" key="1">
    <citation type="submission" date="2023-03" db="EMBL/GenBank/DDBJ databases">
        <authorList>
            <person name="Cleenwerck I."/>
        </authorList>
    </citation>
    <scope>NUCLEOTIDE SEQUENCE</scope>
    <source>
        <strain evidence="3">LMG 32879</strain>
    </source>
</reference>
<dbReference type="PANTHER" id="PTHR48081">
    <property type="entry name" value="AB HYDROLASE SUPERFAMILY PROTEIN C4A8.06C"/>
    <property type="match status" value="1"/>
</dbReference>
<comment type="caution">
    <text evidence="3">The sequence shown here is derived from an EMBL/GenBank/DDBJ whole genome shotgun (WGS) entry which is preliminary data.</text>
</comment>
<dbReference type="PANTHER" id="PTHR48081:SF8">
    <property type="entry name" value="ALPHA_BETA HYDROLASE FOLD-3 DOMAIN-CONTAINING PROTEIN-RELATED"/>
    <property type="match status" value="1"/>
</dbReference>
<dbReference type="Pfam" id="PF07859">
    <property type="entry name" value="Abhydrolase_3"/>
    <property type="match status" value="1"/>
</dbReference>
<accession>A0AA35XX28</accession>
<dbReference type="EMBL" id="CATKSH010000003">
    <property type="protein sequence ID" value="CAI9119855.1"/>
    <property type="molecule type" value="Genomic_DNA"/>
</dbReference>
<dbReference type="InterPro" id="IPR029058">
    <property type="entry name" value="AB_hydrolase_fold"/>
</dbReference>
<name>A0AA35XX28_9PROT</name>
<evidence type="ECO:0000259" key="2">
    <source>
        <dbReference type="Pfam" id="PF07859"/>
    </source>
</evidence>
<evidence type="ECO:0000313" key="3">
    <source>
        <dbReference type="EMBL" id="CAI9119855.1"/>
    </source>
</evidence>
<organism evidence="3 4">
    <name type="scientific">Brytella acorum</name>
    <dbReference type="NCBI Taxonomy" id="2959299"/>
    <lineage>
        <taxon>Bacteria</taxon>
        <taxon>Pseudomonadati</taxon>
        <taxon>Pseudomonadota</taxon>
        <taxon>Alphaproteobacteria</taxon>
        <taxon>Acetobacterales</taxon>
        <taxon>Acetobacteraceae</taxon>
        <taxon>Brytella</taxon>
    </lineage>
</organism>
<keyword evidence="4" id="KW-1185">Reference proteome</keyword>
<dbReference type="GO" id="GO:0016787">
    <property type="term" value="F:hydrolase activity"/>
    <property type="evidence" value="ECO:0007669"/>
    <property type="project" value="UniProtKB-KW"/>
</dbReference>
<dbReference type="Gene3D" id="3.40.50.1820">
    <property type="entry name" value="alpha/beta hydrolase"/>
    <property type="match status" value="1"/>
</dbReference>
<sequence length="325" mass="34638">MKISDQGDPRALVDPALLPFLDLLPAGDVTAETLAWRRSRMRDLVALQERTQDGLAVSVTESHVPGSEGAADVRVLVVAPKTGGAGRGAMLHCHGGGMVMGMPELSLPVLRQMADTLDIVIVSVDYRLAPEAPFPAPIEDCYAALVWLHANAESLGVDPTRIGVTGESAGGNLAAAVSLMARDRKGPPLLFQNLIYPMLDERPDATDNPLVGAFCWTRASNAFAWQAYLGSKTDGPVSPYAAPARAQDLSGLPPTWLCVGALDLFLDEDLRFVRDLAAAVVPVELVVYPGAFHAFDVAPHAPVAIRARSDRMEALRRAFSVSDQA</sequence>
<dbReference type="InterPro" id="IPR050300">
    <property type="entry name" value="GDXG_lipolytic_enzyme"/>
</dbReference>
<feature type="domain" description="Alpha/beta hydrolase fold-3" evidence="2">
    <location>
        <begin position="90"/>
        <end position="295"/>
    </location>
</feature>
<dbReference type="SUPFAM" id="SSF53474">
    <property type="entry name" value="alpha/beta-Hydrolases"/>
    <property type="match status" value="1"/>
</dbReference>
<proteinExistence type="predicted"/>
<dbReference type="Proteomes" id="UP001176960">
    <property type="component" value="Unassembled WGS sequence"/>
</dbReference>
<dbReference type="AlphaFoldDB" id="A0AA35XX28"/>
<gene>
    <name evidence="3" type="ORF">LMG32879_000681</name>
</gene>
<dbReference type="InterPro" id="IPR013094">
    <property type="entry name" value="AB_hydrolase_3"/>
</dbReference>
<keyword evidence="1 3" id="KW-0378">Hydrolase</keyword>
<dbReference type="RefSeq" id="WP_289843473.1">
    <property type="nucleotide sequence ID" value="NZ_CATKSH010000003.1"/>
</dbReference>
<evidence type="ECO:0000256" key="1">
    <source>
        <dbReference type="ARBA" id="ARBA00022801"/>
    </source>
</evidence>